<keyword evidence="16" id="KW-1185">Reference proteome</keyword>
<organism evidence="15 16">
    <name type="scientific">Marinomonas hwangdonensis</name>
    <dbReference type="NCBI Taxonomy" id="1053647"/>
    <lineage>
        <taxon>Bacteria</taxon>
        <taxon>Pseudomonadati</taxon>
        <taxon>Pseudomonadota</taxon>
        <taxon>Gammaproteobacteria</taxon>
        <taxon>Oceanospirillales</taxon>
        <taxon>Oceanospirillaceae</taxon>
        <taxon>Marinomonas</taxon>
    </lineage>
</organism>
<dbReference type="InterPro" id="IPR045308">
    <property type="entry name" value="UbiB_bact"/>
</dbReference>
<dbReference type="RefSeq" id="WP_123093944.1">
    <property type="nucleotide sequence ID" value="NZ_RIZG01000001.1"/>
</dbReference>
<dbReference type="GO" id="GO:0005886">
    <property type="term" value="C:plasma membrane"/>
    <property type="evidence" value="ECO:0007669"/>
    <property type="project" value="UniProtKB-UniRule"/>
</dbReference>
<proteinExistence type="inferred from homology"/>
<dbReference type="GO" id="GO:0006744">
    <property type="term" value="P:ubiquinone biosynthetic process"/>
    <property type="evidence" value="ECO:0007669"/>
    <property type="project" value="UniProtKB-UniPathway"/>
</dbReference>
<evidence type="ECO:0000256" key="5">
    <source>
        <dbReference type="ARBA" id="ARBA00022679"/>
    </source>
</evidence>
<keyword evidence="3 13" id="KW-1003">Cell membrane</keyword>
<feature type="binding site" evidence="13">
    <location>
        <begin position="128"/>
        <end position="136"/>
    </location>
    <ligand>
        <name>ATP</name>
        <dbReference type="ChEBI" id="CHEBI:30616"/>
    </ligand>
</feature>
<keyword evidence="10 13" id="KW-0067">ATP-binding</keyword>
<dbReference type="GO" id="GO:0005524">
    <property type="term" value="F:ATP binding"/>
    <property type="evidence" value="ECO:0007669"/>
    <property type="project" value="UniProtKB-KW"/>
</dbReference>
<reference evidence="15 16" key="1">
    <citation type="journal article" date="2012" name="Int. J. Syst. Evol. Microbiol.">
        <title>Marinomonas hwangdonensis sp. nov., isolated from seawater.</title>
        <authorList>
            <person name="Jung Y.T."/>
            <person name="Oh T.K."/>
            <person name="Yoon J.H."/>
        </authorList>
    </citation>
    <scope>NUCLEOTIDE SEQUENCE [LARGE SCALE GENOMIC DNA]</scope>
    <source>
        <strain evidence="15 16">HDW-15</strain>
    </source>
</reference>
<dbReference type="InterPro" id="IPR011009">
    <property type="entry name" value="Kinase-like_dom_sf"/>
</dbReference>
<keyword evidence="7 13" id="KW-0812">Transmembrane</keyword>
<evidence type="ECO:0000256" key="4">
    <source>
        <dbReference type="ARBA" id="ARBA00022519"/>
    </source>
</evidence>
<evidence type="ECO:0000259" key="14">
    <source>
        <dbReference type="Pfam" id="PF03109"/>
    </source>
</evidence>
<comment type="similarity">
    <text evidence="2">Belongs to the protein kinase superfamily. ADCK protein kinase family.</text>
</comment>
<protein>
    <recommendedName>
        <fullName evidence="13">Probable protein kinase UbiB</fullName>
        <ecNumber evidence="13">2.7.-.-</ecNumber>
    </recommendedName>
    <alternativeName>
        <fullName evidence="13">Ubiquinone biosynthesis protein UbiB</fullName>
    </alternativeName>
</protein>
<evidence type="ECO:0000313" key="15">
    <source>
        <dbReference type="EMBL" id="RNF52601.1"/>
    </source>
</evidence>
<evidence type="ECO:0000256" key="9">
    <source>
        <dbReference type="ARBA" id="ARBA00022777"/>
    </source>
</evidence>
<evidence type="ECO:0000256" key="13">
    <source>
        <dbReference type="HAMAP-Rule" id="MF_00414"/>
    </source>
</evidence>
<dbReference type="HAMAP" id="MF_00414">
    <property type="entry name" value="UbiB"/>
    <property type="match status" value="1"/>
</dbReference>
<dbReference type="NCBIfam" id="TIGR01982">
    <property type="entry name" value="UbiB"/>
    <property type="match status" value="1"/>
</dbReference>
<evidence type="ECO:0000256" key="3">
    <source>
        <dbReference type="ARBA" id="ARBA00022475"/>
    </source>
</evidence>
<evidence type="ECO:0000256" key="8">
    <source>
        <dbReference type="ARBA" id="ARBA00022741"/>
    </source>
</evidence>
<accession>A0A3M8QA71</accession>
<keyword evidence="11 13" id="KW-1133">Transmembrane helix</keyword>
<feature type="active site" description="Proton acceptor" evidence="13">
    <location>
        <position position="285"/>
    </location>
</feature>
<dbReference type="InterPro" id="IPR004147">
    <property type="entry name" value="ABC1_dom"/>
</dbReference>
<dbReference type="OrthoDB" id="9795390at2"/>
<comment type="function">
    <text evidence="13">Is probably a protein kinase regulator of UbiI activity which is involved in aerobic coenzyme Q (ubiquinone) biosynthesis.</text>
</comment>
<dbReference type="EMBL" id="RIZG01000001">
    <property type="protein sequence ID" value="RNF52601.1"/>
    <property type="molecule type" value="Genomic_DNA"/>
</dbReference>
<keyword evidence="15" id="KW-0830">Ubiquinone</keyword>
<evidence type="ECO:0000313" key="16">
    <source>
        <dbReference type="Proteomes" id="UP000280507"/>
    </source>
</evidence>
<dbReference type="EC" id="2.7.-.-" evidence="13"/>
<evidence type="ECO:0000256" key="12">
    <source>
        <dbReference type="ARBA" id="ARBA00023136"/>
    </source>
</evidence>
<keyword evidence="8 13" id="KW-0547">Nucleotide-binding</keyword>
<dbReference type="InterPro" id="IPR010232">
    <property type="entry name" value="UbiB"/>
</dbReference>
<evidence type="ECO:0000256" key="2">
    <source>
        <dbReference type="ARBA" id="ARBA00009670"/>
    </source>
</evidence>
<dbReference type="CDD" id="cd13972">
    <property type="entry name" value="UbiB"/>
    <property type="match status" value="1"/>
</dbReference>
<evidence type="ECO:0000256" key="1">
    <source>
        <dbReference type="ARBA" id="ARBA00005020"/>
    </source>
</evidence>
<dbReference type="Pfam" id="PF03109">
    <property type="entry name" value="ABC1"/>
    <property type="match status" value="1"/>
</dbReference>
<evidence type="ECO:0000256" key="6">
    <source>
        <dbReference type="ARBA" id="ARBA00022688"/>
    </source>
</evidence>
<dbReference type="NCBIfam" id="NF003404">
    <property type="entry name" value="PRK04750.1"/>
    <property type="match status" value="1"/>
</dbReference>
<keyword evidence="6 13" id="KW-0831">Ubiquinone biosynthesis</keyword>
<comment type="similarity">
    <text evidence="13">Belongs to the ABC1 family. UbiB subfamily.</text>
</comment>
<dbReference type="Proteomes" id="UP000280507">
    <property type="component" value="Unassembled WGS sequence"/>
</dbReference>
<dbReference type="SUPFAM" id="SSF56112">
    <property type="entry name" value="Protein kinase-like (PK-like)"/>
    <property type="match status" value="1"/>
</dbReference>
<keyword evidence="12 13" id="KW-0472">Membrane</keyword>
<keyword evidence="5 13" id="KW-0808">Transferase</keyword>
<keyword evidence="4" id="KW-0997">Cell inner membrane</keyword>
<dbReference type="AlphaFoldDB" id="A0A3M8QA71"/>
<gene>
    <name evidence="13 15" type="primary">ubiB</name>
    <name evidence="15" type="ORF">EBI00_00310</name>
</gene>
<dbReference type="UniPathway" id="UPA00232"/>
<dbReference type="PANTHER" id="PTHR10566:SF113">
    <property type="entry name" value="PROTEIN ACTIVITY OF BC1 COMPLEX KINASE 7, CHLOROPLASTIC"/>
    <property type="match status" value="1"/>
</dbReference>
<feature type="domain" description="ABC1 atypical kinase-like" evidence="14">
    <location>
        <begin position="91"/>
        <end position="340"/>
    </location>
</feature>
<keyword evidence="9 13" id="KW-0418">Kinase</keyword>
<dbReference type="GO" id="GO:0004672">
    <property type="term" value="F:protein kinase activity"/>
    <property type="evidence" value="ECO:0007669"/>
    <property type="project" value="UniProtKB-UniRule"/>
</dbReference>
<evidence type="ECO:0000256" key="10">
    <source>
        <dbReference type="ARBA" id="ARBA00022840"/>
    </source>
</evidence>
<dbReference type="PANTHER" id="PTHR10566">
    <property type="entry name" value="CHAPERONE-ACTIVITY OF BC1 COMPLEX CABC1 -RELATED"/>
    <property type="match status" value="1"/>
</dbReference>
<dbReference type="InterPro" id="IPR050154">
    <property type="entry name" value="UbiB_kinase"/>
</dbReference>
<evidence type="ECO:0000256" key="11">
    <source>
        <dbReference type="ARBA" id="ARBA00022989"/>
    </source>
</evidence>
<name>A0A3M8QA71_9GAMM</name>
<comment type="pathway">
    <text evidence="1 13">Cofactor biosynthesis; ubiquinone biosynthesis [regulation].</text>
</comment>
<comment type="caution">
    <text evidence="15">The sequence shown here is derived from an EMBL/GenBank/DDBJ whole genome shotgun (WGS) entry which is preliminary data.</text>
</comment>
<feature type="binding site" evidence="13">
    <location>
        <position position="150"/>
    </location>
    <ligand>
        <name>ATP</name>
        <dbReference type="ChEBI" id="CHEBI:30616"/>
    </ligand>
</feature>
<sequence length="547" mass="61764">MFTSAFRLIRILYTVVRFRLDAFIPLKALPWYLRYSLGLFCLVGRKRVQKNKGERLRLALESLGPIFVKFGQILSTRRDLLDDDIADELARLQDRVPAFPGHIAQAIIERDLKAPVSELFAEFSSSPLASASIAQVHTATLHSGEAVVVKVIRPGIEKTIGKDISLLYTLAHLVAKLSADGRRLRPVEVVTDYEYTILDELDLAKEAGNTGLLQRNFINSNLLYVPQIYWDYSHRNVMVVERISGIPVADIAALNKANVDMKCLAERGVEIFFTQVFSHSFFHADMHPGNIFVDVSNPAKPKYIAIDCAIMGSLDEADKSYLARNLLAFFQRDYRMVAELHVESGWVPKGTPVHAFESAIRSVCEPMFAKPLKDISFGQVLIGLFQTARRFNMEVQPQLVLLEKTLLNIEGLGRQLYPDLDLWVTAKPFLERWMQEQVGPKRVIEEVRKQAPQWAGQLPQIPNLVFNALSQISHQNERIEAQTKSIQQLGKELRKGRKNLPFRFMGVLSLGAAWIITDPMLLDNIKATDITSLSLFAVGIYLLVLKP</sequence>
<evidence type="ECO:0000256" key="7">
    <source>
        <dbReference type="ARBA" id="ARBA00022692"/>
    </source>
</evidence>
<dbReference type="GO" id="GO:0010795">
    <property type="term" value="P:regulation of ubiquinone biosynthetic process"/>
    <property type="evidence" value="ECO:0007669"/>
    <property type="project" value="UniProtKB-UniRule"/>
</dbReference>